<gene>
    <name evidence="7" type="ORF">KVA01_22970</name>
</gene>
<evidence type="ECO:0000256" key="3">
    <source>
        <dbReference type="ARBA" id="ARBA00023163"/>
    </source>
</evidence>
<evidence type="ECO:0000259" key="6">
    <source>
        <dbReference type="PROSITE" id="PS50977"/>
    </source>
</evidence>
<dbReference type="GO" id="GO:0000976">
    <property type="term" value="F:transcription cis-regulatory region binding"/>
    <property type="evidence" value="ECO:0007669"/>
    <property type="project" value="TreeGrafter"/>
</dbReference>
<dbReference type="PANTHER" id="PTHR30055">
    <property type="entry name" value="HTH-TYPE TRANSCRIPTIONAL REGULATOR RUTR"/>
    <property type="match status" value="1"/>
</dbReference>
<dbReference type="InterPro" id="IPR009057">
    <property type="entry name" value="Homeodomain-like_sf"/>
</dbReference>
<evidence type="ECO:0000256" key="1">
    <source>
        <dbReference type="ARBA" id="ARBA00023015"/>
    </source>
</evidence>
<dbReference type="Gene3D" id="1.10.10.60">
    <property type="entry name" value="Homeodomain-like"/>
    <property type="match status" value="1"/>
</dbReference>
<evidence type="ECO:0000256" key="4">
    <source>
        <dbReference type="PROSITE-ProRule" id="PRU00335"/>
    </source>
</evidence>
<protein>
    <submittedName>
        <fullName evidence="7">TetR family transcriptional regulator</fullName>
    </submittedName>
</protein>
<evidence type="ECO:0000256" key="2">
    <source>
        <dbReference type="ARBA" id="ARBA00023125"/>
    </source>
</evidence>
<evidence type="ECO:0000256" key="5">
    <source>
        <dbReference type="SAM" id="MobiDB-lite"/>
    </source>
</evidence>
<sequence length="217" mass="23434">MQSMSSATTPKRTRGRPRGGRPALSLDAVVTAAVALLDEAGEDALTFRALAARMETGVGAIYHYVGGRDELLDRVTDAILVDVLAPVTESDEPFATLRTLSASLFDTLQRHEWAGPYLMRDATLQPHALGLFEVMGQQFMRLELPAAQCFNAASTLLSFAVGSGAENRELPDAWLALDAEQFPFLHTIASGFADHDDREQFLAGVDIFLAGVRAQLG</sequence>
<keyword evidence="2 4" id="KW-0238">DNA-binding</keyword>
<evidence type="ECO:0000313" key="8">
    <source>
        <dbReference type="Proteomes" id="UP000315730"/>
    </source>
</evidence>
<dbReference type="InterPro" id="IPR050109">
    <property type="entry name" value="HTH-type_TetR-like_transc_reg"/>
</dbReference>
<dbReference type="Pfam" id="PF00440">
    <property type="entry name" value="TetR_N"/>
    <property type="match status" value="1"/>
</dbReference>
<dbReference type="SUPFAM" id="SSF46689">
    <property type="entry name" value="Homeodomain-like"/>
    <property type="match status" value="1"/>
</dbReference>
<feature type="region of interest" description="Disordered" evidence="5">
    <location>
        <begin position="1"/>
        <end position="22"/>
    </location>
</feature>
<accession>A0A4Y4D738</accession>
<dbReference type="STRING" id="1272.GCA_900014985_02222"/>
<organism evidence="7 8">
    <name type="scientific">Kocuria varians</name>
    <name type="common">Micrococcus varians</name>
    <dbReference type="NCBI Taxonomy" id="1272"/>
    <lineage>
        <taxon>Bacteria</taxon>
        <taxon>Bacillati</taxon>
        <taxon>Actinomycetota</taxon>
        <taxon>Actinomycetes</taxon>
        <taxon>Micrococcales</taxon>
        <taxon>Micrococcaceae</taxon>
        <taxon>Kocuria</taxon>
    </lineage>
</organism>
<keyword evidence="1" id="KW-0805">Transcription regulation</keyword>
<reference evidence="7 8" key="1">
    <citation type="submission" date="2019-06" db="EMBL/GenBank/DDBJ databases">
        <title>Whole genome shotgun sequence of Kocuria varians NBRC 15358.</title>
        <authorList>
            <person name="Hosoyama A."/>
            <person name="Uohara A."/>
            <person name="Ohji S."/>
            <person name="Ichikawa N."/>
        </authorList>
    </citation>
    <scope>NUCLEOTIDE SEQUENCE [LARGE SCALE GENOMIC DNA]</scope>
    <source>
        <strain evidence="7 8">NBRC 15358</strain>
    </source>
</reference>
<dbReference type="SUPFAM" id="SSF48498">
    <property type="entry name" value="Tetracyclin repressor-like, C-terminal domain"/>
    <property type="match status" value="1"/>
</dbReference>
<name>A0A4Y4D738_KOCVA</name>
<comment type="caution">
    <text evidence="7">The sequence shown here is derived from an EMBL/GenBank/DDBJ whole genome shotgun (WGS) entry which is preliminary data.</text>
</comment>
<proteinExistence type="predicted"/>
<dbReference type="InterPro" id="IPR036271">
    <property type="entry name" value="Tet_transcr_reg_TetR-rel_C_sf"/>
</dbReference>
<dbReference type="Proteomes" id="UP000315730">
    <property type="component" value="Unassembled WGS sequence"/>
</dbReference>
<dbReference type="GO" id="GO:0045892">
    <property type="term" value="P:negative regulation of DNA-templated transcription"/>
    <property type="evidence" value="ECO:0007669"/>
    <property type="project" value="InterPro"/>
</dbReference>
<dbReference type="Pfam" id="PF02909">
    <property type="entry name" value="TetR_C_1"/>
    <property type="match status" value="1"/>
</dbReference>
<evidence type="ECO:0000313" key="7">
    <source>
        <dbReference type="EMBL" id="GED00143.1"/>
    </source>
</evidence>
<keyword evidence="3" id="KW-0804">Transcription</keyword>
<dbReference type="PROSITE" id="PS50977">
    <property type="entry name" value="HTH_TETR_2"/>
    <property type="match status" value="1"/>
</dbReference>
<keyword evidence="8" id="KW-1185">Reference proteome</keyword>
<dbReference type="GO" id="GO:0003700">
    <property type="term" value="F:DNA-binding transcription factor activity"/>
    <property type="evidence" value="ECO:0007669"/>
    <property type="project" value="TreeGrafter"/>
</dbReference>
<dbReference type="Gene3D" id="1.10.357.10">
    <property type="entry name" value="Tetracycline Repressor, domain 2"/>
    <property type="match status" value="1"/>
</dbReference>
<feature type="domain" description="HTH tetR-type" evidence="6">
    <location>
        <begin position="23"/>
        <end position="83"/>
    </location>
</feature>
<feature type="DNA-binding region" description="H-T-H motif" evidence="4">
    <location>
        <begin position="46"/>
        <end position="65"/>
    </location>
</feature>
<dbReference type="AlphaFoldDB" id="A0A4Y4D738"/>
<dbReference type="InterPro" id="IPR001647">
    <property type="entry name" value="HTH_TetR"/>
</dbReference>
<dbReference type="EMBL" id="BJNW01000024">
    <property type="protein sequence ID" value="GED00143.1"/>
    <property type="molecule type" value="Genomic_DNA"/>
</dbReference>
<dbReference type="PANTHER" id="PTHR30055:SF151">
    <property type="entry name" value="TRANSCRIPTIONAL REGULATORY PROTEIN"/>
    <property type="match status" value="1"/>
</dbReference>
<dbReference type="InterPro" id="IPR004111">
    <property type="entry name" value="Repressor_TetR_C"/>
</dbReference>